<evidence type="ECO:0000313" key="3">
    <source>
        <dbReference type="EMBL" id="GMA28896.1"/>
    </source>
</evidence>
<dbReference type="Proteomes" id="UP001157160">
    <property type="component" value="Unassembled WGS sequence"/>
</dbReference>
<evidence type="ECO:0000313" key="2">
    <source>
        <dbReference type="EMBL" id="GMA28703.1"/>
    </source>
</evidence>
<reference evidence="2" key="2">
    <citation type="submission" date="2023-02" db="EMBL/GenBank/DDBJ databases">
        <authorList>
            <person name="Sun Q."/>
            <person name="Mori K."/>
        </authorList>
    </citation>
    <scope>NUCLEOTIDE SEQUENCE</scope>
    <source>
        <strain evidence="2">NBRC 112289</strain>
    </source>
</reference>
<keyword evidence="1" id="KW-0812">Transmembrane</keyword>
<organism evidence="2 4">
    <name type="scientific">Arenivirga flava</name>
    <dbReference type="NCBI Taxonomy" id="1930060"/>
    <lineage>
        <taxon>Bacteria</taxon>
        <taxon>Bacillati</taxon>
        <taxon>Actinomycetota</taxon>
        <taxon>Actinomycetes</taxon>
        <taxon>Micrococcales</taxon>
        <taxon>Microbacteriaceae</taxon>
        <taxon>Arenivirga</taxon>
    </lineage>
</organism>
<name>A0AA37UH44_9MICO</name>
<sequence length="108" mass="11434">MSIALRTAPLAGLRWQRPAPALVVAQRDGEHAGLVEQRAGRFIATDAIGTVIGTFDTERDARAALEPGALERHETRRRLRAHVVMIATGIAALASTGIAVTGMLTLLA</sequence>
<dbReference type="EMBL" id="BSUL01000001">
    <property type="protein sequence ID" value="GMA28703.1"/>
    <property type="molecule type" value="Genomic_DNA"/>
</dbReference>
<keyword evidence="1" id="KW-1133">Transmembrane helix</keyword>
<feature type="transmembrane region" description="Helical" evidence="1">
    <location>
        <begin position="83"/>
        <end position="107"/>
    </location>
</feature>
<protein>
    <submittedName>
        <fullName evidence="2">Uncharacterized protein</fullName>
    </submittedName>
</protein>
<dbReference type="EMBL" id="BSUL01000001">
    <property type="protein sequence ID" value="GMA28896.1"/>
    <property type="molecule type" value="Genomic_DNA"/>
</dbReference>
<evidence type="ECO:0000256" key="1">
    <source>
        <dbReference type="SAM" id="Phobius"/>
    </source>
</evidence>
<keyword evidence="4" id="KW-1185">Reference proteome</keyword>
<accession>A0AA37UH44</accession>
<proteinExistence type="predicted"/>
<comment type="caution">
    <text evidence="2">The sequence shown here is derived from an EMBL/GenBank/DDBJ whole genome shotgun (WGS) entry which is preliminary data.</text>
</comment>
<gene>
    <name evidence="2" type="ORF">GCM10025874_19560</name>
    <name evidence="3" type="ORF">GCM10025874_21490</name>
</gene>
<dbReference type="AlphaFoldDB" id="A0AA37UH44"/>
<evidence type="ECO:0000313" key="4">
    <source>
        <dbReference type="Proteomes" id="UP001157160"/>
    </source>
</evidence>
<dbReference type="RefSeq" id="WP_284232118.1">
    <property type="nucleotide sequence ID" value="NZ_BSUL01000001.1"/>
</dbReference>
<reference evidence="2 4" key="1">
    <citation type="journal article" date="2014" name="Int. J. Syst. Evol. Microbiol.">
        <title>Complete genome sequence of Corynebacterium casei LMG S-19264T (=DSM 44701T), isolated from a smear-ripened cheese.</title>
        <authorList>
            <consortium name="US DOE Joint Genome Institute (JGI-PGF)"/>
            <person name="Walter F."/>
            <person name="Albersmeier A."/>
            <person name="Kalinowski J."/>
            <person name="Ruckert C."/>
        </authorList>
    </citation>
    <scope>NUCLEOTIDE SEQUENCE [LARGE SCALE GENOMIC DNA]</scope>
    <source>
        <strain evidence="2 4">NBRC 112289</strain>
    </source>
</reference>
<keyword evidence="1" id="KW-0472">Membrane</keyword>